<dbReference type="Proteomes" id="UP000238375">
    <property type="component" value="Unassembled WGS sequence"/>
</dbReference>
<accession>A0A2T0SQ52</accession>
<reference evidence="4 5" key="1">
    <citation type="submission" date="2018-03" db="EMBL/GenBank/DDBJ databases">
        <title>Genomic Encyclopedia of Archaeal and Bacterial Type Strains, Phase II (KMG-II): from individual species to whole genera.</title>
        <authorList>
            <person name="Goeker M."/>
        </authorList>
    </citation>
    <scope>NUCLEOTIDE SEQUENCE [LARGE SCALE GENOMIC DNA]</scope>
    <source>
        <strain evidence="4 5">DSM 28354</strain>
    </source>
</reference>
<gene>
    <name evidence="4" type="ORF">CLV58_114132</name>
</gene>
<evidence type="ECO:0000259" key="3">
    <source>
        <dbReference type="PROSITE" id="PS51186"/>
    </source>
</evidence>
<evidence type="ECO:0000256" key="1">
    <source>
        <dbReference type="ARBA" id="ARBA00022679"/>
    </source>
</evidence>
<dbReference type="EMBL" id="PVTE01000014">
    <property type="protein sequence ID" value="PRY35547.1"/>
    <property type="molecule type" value="Genomic_DNA"/>
</dbReference>
<protein>
    <submittedName>
        <fullName evidence="4">Ribosomal protein S18 acetylase RimI-like enzyme</fullName>
    </submittedName>
</protein>
<proteinExistence type="predicted"/>
<dbReference type="InterPro" id="IPR050832">
    <property type="entry name" value="Bact_Acetyltransf"/>
</dbReference>
<dbReference type="PROSITE" id="PS51186">
    <property type="entry name" value="GNAT"/>
    <property type="match status" value="1"/>
</dbReference>
<keyword evidence="2" id="KW-0012">Acyltransferase</keyword>
<keyword evidence="1" id="KW-0808">Transferase</keyword>
<evidence type="ECO:0000256" key="2">
    <source>
        <dbReference type="ARBA" id="ARBA00023315"/>
    </source>
</evidence>
<dbReference type="CDD" id="cd04301">
    <property type="entry name" value="NAT_SF"/>
    <property type="match status" value="1"/>
</dbReference>
<dbReference type="InterPro" id="IPR016181">
    <property type="entry name" value="Acyl_CoA_acyltransferase"/>
</dbReference>
<dbReference type="SUPFAM" id="SSF55729">
    <property type="entry name" value="Acyl-CoA N-acyltransferases (Nat)"/>
    <property type="match status" value="1"/>
</dbReference>
<organism evidence="4 5">
    <name type="scientific">Spirosoma oryzae</name>
    <dbReference type="NCBI Taxonomy" id="1469603"/>
    <lineage>
        <taxon>Bacteria</taxon>
        <taxon>Pseudomonadati</taxon>
        <taxon>Bacteroidota</taxon>
        <taxon>Cytophagia</taxon>
        <taxon>Cytophagales</taxon>
        <taxon>Cytophagaceae</taxon>
        <taxon>Spirosoma</taxon>
    </lineage>
</organism>
<keyword evidence="5" id="KW-1185">Reference proteome</keyword>
<sequence>MTIRPCQPTDYEPLLTVFHKSVPHAFAPEEAADFSDFLRTNTDPYFIAELAGQVVGGCGHCLITDTTTARIGWILSDPDHAGSGIGGALLRHNLSLIAQHAGIQLIECRTSQVAYRFFEKFGFQLQYTQPDFWAPGLDLYFVSRPNEPTTHP</sequence>
<name>A0A2T0SQ52_9BACT</name>
<dbReference type="GO" id="GO:0005840">
    <property type="term" value="C:ribosome"/>
    <property type="evidence" value="ECO:0007669"/>
    <property type="project" value="UniProtKB-KW"/>
</dbReference>
<evidence type="ECO:0000313" key="4">
    <source>
        <dbReference type="EMBL" id="PRY35547.1"/>
    </source>
</evidence>
<dbReference type="RefSeq" id="WP_170108727.1">
    <property type="nucleotide sequence ID" value="NZ_PVTE01000014.1"/>
</dbReference>
<keyword evidence="4" id="KW-0687">Ribonucleoprotein</keyword>
<dbReference type="Gene3D" id="3.40.630.30">
    <property type="match status" value="1"/>
</dbReference>
<dbReference type="PANTHER" id="PTHR43877">
    <property type="entry name" value="AMINOALKYLPHOSPHONATE N-ACETYLTRANSFERASE-RELATED-RELATED"/>
    <property type="match status" value="1"/>
</dbReference>
<evidence type="ECO:0000313" key="5">
    <source>
        <dbReference type="Proteomes" id="UP000238375"/>
    </source>
</evidence>
<keyword evidence="4" id="KW-0689">Ribosomal protein</keyword>
<dbReference type="Pfam" id="PF13508">
    <property type="entry name" value="Acetyltransf_7"/>
    <property type="match status" value="1"/>
</dbReference>
<dbReference type="GO" id="GO:0016747">
    <property type="term" value="F:acyltransferase activity, transferring groups other than amino-acyl groups"/>
    <property type="evidence" value="ECO:0007669"/>
    <property type="project" value="InterPro"/>
</dbReference>
<dbReference type="InterPro" id="IPR000182">
    <property type="entry name" value="GNAT_dom"/>
</dbReference>
<dbReference type="AlphaFoldDB" id="A0A2T0SQ52"/>
<comment type="caution">
    <text evidence="4">The sequence shown here is derived from an EMBL/GenBank/DDBJ whole genome shotgun (WGS) entry which is preliminary data.</text>
</comment>
<feature type="domain" description="N-acetyltransferase" evidence="3">
    <location>
        <begin position="1"/>
        <end position="146"/>
    </location>
</feature>